<organism evidence="2 3">
    <name type="scientific">Aurantiacibacter flavus</name>
    <dbReference type="NCBI Taxonomy" id="3145232"/>
    <lineage>
        <taxon>Bacteria</taxon>
        <taxon>Pseudomonadati</taxon>
        <taxon>Pseudomonadota</taxon>
        <taxon>Alphaproteobacteria</taxon>
        <taxon>Sphingomonadales</taxon>
        <taxon>Erythrobacteraceae</taxon>
        <taxon>Aurantiacibacter</taxon>
    </lineage>
</organism>
<keyword evidence="3" id="KW-1185">Reference proteome</keyword>
<proteinExistence type="predicted"/>
<name>A0ABV0CX13_9SPHN</name>
<comment type="caution">
    <text evidence="2">The sequence shown here is derived from an EMBL/GenBank/DDBJ whole genome shotgun (WGS) entry which is preliminary data.</text>
</comment>
<keyword evidence="1" id="KW-0732">Signal</keyword>
<sequence>MQAITIKLAIAASALALAPAVSAAEDDQRSSRVTYADLDLSTPEGMAELDRRIVNAAREVCEVNRQTTGTRMRSREARECFETAKNQLDQHFAQIKRDANLGG</sequence>
<evidence type="ECO:0000313" key="3">
    <source>
        <dbReference type="Proteomes" id="UP001484535"/>
    </source>
</evidence>
<feature type="chain" id="PRO_5047496971" evidence="1">
    <location>
        <begin position="24"/>
        <end position="103"/>
    </location>
</feature>
<reference evidence="2 3" key="1">
    <citation type="submission" date="2024-05" db="EMBL/GenBank/DDBJ databases">
        <authorList>
            <person name="Park S."/>
        </authorList>
    </citation>
    <scope>NUCLEOTIDE SEQUENCE [LARGE SCALE GENOMIC DNA]</scope>
    <source>
        <strain evidence="2 3">DGU5</strain>
    </source>
</reference>
<protein>
    <submittedName>
        <fullName evidence="2">UrcA family protein</fullName>
    </submittedName>
</protein>
<dbReference type="Proteomes" id="UP001484535">
    <property type="component" value="Unassembled WGS sequence"/>
</dbReference>
<dbReference type="RefSeq" id="WP_346784837.1">
    <property type="nucleotide sequence ID" value="NZ_JBDLBR010000003.1"/>
</dbReference>
<gene>
    <name evidence="2" type="ORF">ABDJ38_09345</name>
</gene>
<accession>A0ABV0CX13</accession>
<dbReference type="NCBIfam" id="TIGR04433">
    <property type="entry name" value="UrcA_uranyl"/>
    <property type="match status" value="1"/>
</dbReference>
<dbReference type="InterPro" id="IPR030972">
    <property type="entry name" value="UrcA_uranyl"/>
</dbReference>
<evidence type="ECO:0000256" key="1">
    <source>
        <dbReference type="SAM" id="SignalP"/>
    </source>
</evidence>
<feature type="signal peptide" evidence="1">
    <location>
        <begin position="1"/>
        <end position="23"/>
    </location>
</feature>
<dbReference type="EMBL" id="JBDLBR010000003">
    <property type="protein sequence ID" value="MEN7537375.1"/>
    <property type="molecule type" value="Genomic_DNA"/>
</dbReference>
<evidence type="ECO:0000313" key="2">
    <source>
        <dbReference type="EMBL" id="MEN7537375.1"/>
    </source>
</evidence>